<dbReference type="Gene3D" id="3.40.50.2300">
    <property type="match status" value="2"/>
</dbReference>
<dbReference type="AlphaFoldDB" id="A0A841EJB3"/>
<dbReference type="EMBL" id="JACHLY010000001">
    <property type="protein sequence ID" value="MBB5999511.1"/>
    <property type="molecule type" value="Genomic_DNA"/>
</dbReference>
<evidence type="ECO:0000256" key="1">
    <source>
        <dbReference type="SAM" id="MobiDB-lite"/>
    </source>
</evidence>
<keyword evidence="2" id="KW-1133">Transmembrane helix</keyword>
<dbReference type="PANTHER" id="PTHR30483">
    <property type="entry name" value="LEUCINE-SPECIFIC-BINDING PROTEIN"/>
    <property type="match status" value="1"/>
</dbReference>
<accession>A0A841EJB3</accession>
<dbReference type="SUPFAM" id="SSF53822">
    <property type="entry name" value="Periplasmic binding protein-like I"/>
    <property type="match status" value="1"/>
</dbReference>
<name>A0A841EJB3_9ACTN</name>
<dbReference type="InterPro" id="IPR028082">
    <property type="entry name" value="Peripla_BP_I"/>
</dbReference>
<dbReference type="RefSeq" id="WP_184636366.1">
    <property type="nucleotide sequence ID" value="NZ_BAABKT010000039.1"/>
</dbReference>
<comment type="caution">
    <text evidence="3">The sequence shown here is derived from an EMBL/GenBank/DDBJ whole genome shotgun (WGS) entry which is preliminary data.</text>
</comment>
<gene>
    <name evidence="3" type="ORF">HNR25_003262</name>
</gene>
<protein>
    <submittedName>
        <fullName evidence="3">ABC-type branched-subunit amino acid transport system substrate-binding protein</fullName>
    </submittedName>
</protein>
<dbReference type="InterPro" id="IPR051010">
    <property type="entry name" value="BCAA_transport"/>
</dbReference>
<proteinExistence type="predicted"/>
<reference evidence="3 4" key="1">
    <citation type="submission" date="2020-08" db="EMBL/GenBank/DDBJ databases">
        <title>Sequencing the genomes of 1000 actinobacteria strains.</title>
        <authorList>
            <person name="Klenk H.-P."/>
        </authorList>
    </citation>
    <scope>NUCLEOTIDE SEQUENCE [LARGE SCALE GENOMIC DNA]</scope>
    <source>
        <strain evidence="3 4">DSM 44593</strain>
    </source>
</reference>
<organism evidence="3 4">
    <name type="scientific">Streptomonospora salina</name>
    <dbReference type="NCBI Taxonomy" id="104205"/>
    <lineage>
        <taxon>Bacteria</taxon>
        <taxon>Bacillati</taxon>
        <taxon>Actinomycetota</taxon>
        <taxon>Actinomycetes</taxon>
        <taxon>Streptosporangiales</taxon>
        <taxon>Nocardiopsidaceae</taxon>
        <taxon>Streptomonospora</taxon>
    </lineage>
</organism>
<evidence type="ECO:0000313" key="3">
    <source>
        <dbReference type="EMBL" id="MBB5999511.1"/>
    </source>
</evidence>
<dbReference type="Proteomes" id="UP000578077">
    <property type="component" value="Unassembled WGS sequence"/>
</dbReference>
<sequence length="517" mass="55663">MSQENSAESTGDDSGNEGAIPRPWPVRLWEQRRRILAWGAAATALVLVAGALWWGVPRLRCGGLGNGVSHVDGECVGVTDGSFVFAEEELGEVQRNIDAENRWAASRAEQTGVPLVKVALLAPLTPEPNGAITPGQVRSALEGAYVALRRANRSGFPRGDDPLIQLRLANEGSRQAQWRTTVSRIEEMTEDDVPLVAVLGQALSTTRTRRAAERLSDRGIPMVTGATTADGLDHAEIPGLIRAAPSNTDFAAALDGYVDGRDDLETAVMVFDRVSDDLFVNTLRTAYEEKLGDHIAFPDQPFSGRAIADEGTNVFYPITQNICSAEPDMVFFAGRATDMRLFIDALASSAGVCTEPLSVLFAEVGMYPWDDEALDTLHDRDITILNASGFDPRWAEGGGQDPPDGFAAFRDHFGDLVDRSPEALDNGYAATYHDAMAVTVNAIRITDPRNEDAPPPAPQDIRDRLLLLNEQHDVQGATGTLSFTQDRSGNPVGKHVPVVPVPFSEEAGDSATYVTGS</sequence>
<evidence type="ECO:0000313" key="4">
    <source>
        <dbReference type="Proteomes" id="UP000578077"/>
    </source>
</evidence>
<dbReference type="PANTHER" id="PTHR30483:SF6">
    <property type="entry name" value="PERIPLASMIC BINDING PROTEIN OF ABC TRANSPORTER FOR NATURAL AMINO ACIDS"/>
    <property type="match status" value="1"/>
</dbReference>
<keyword evidence="2" id="KW-0472">Membrane</keyword>
<feature type="region of interest" description="Disordered" evidence="1">
    <location>
        <begin position="1"/>
        <end position="22"/>
    </location>
</feature>
<evidence type="ECO:0000256" key="2">
    <source>
        <dbReference type="SAM" id="Phobius"/>
    </source>
</evidence>
<feature type="transmembrane region" description="Helical" evidence="2">
    <location>
        <begin position="35"/>
        <end position="56"/>
    </location>
</feature>
<keyword evidence="2" id="KW-0812">Transmembrane</keyword>
<keyword evidence="4" id="KW-1185">Reference proteome</keyword>